<dbReference type="InterPro" id="IPR032198">
    <property type="entry name" value="E2F_CC-MB"/>
</dbReference>
<dbReference type="PANTHER" id="PTHR12081:SF19">
    <property type="entry name" value="TRANSCRIPTION FACTOR E2F6"/>
    <property type="match status" value="1"/>
</dbReference>
<feature type="region of interest" description="Disordered" evidence="7">
    <location>
        <begin position="259"/>
        <end position="346"/>
    </location>
</feature>
<dbReference type="InterPro" id="IPR036388">
    <property type="entry name" value="WH-like_DNA-bd_sf"/>
</dbReference>
<dbReference type="Gene3D" id="6.10.250.540">
    <property type="match status" value="1"/>
</dbReference>
<dbReference type="Gene3D" id="1.10.10.10">
    <property type="entry name" value="Winged helix-like DNA-binding domain superfamily/Winged helix DNA-binding domain"/>
    <property type="match status" value="1"/>
</dbReference>
<keyword evidence="5" id="KW-0539">Nucleus</keyword>
<dbReference type="Pfam" id="PF16421">
    <property type="entry name" value="E2F_CC-MB"/>
    <property type="match status" value="1"/>
</dbReference>
<evidence type="ECO:0000256" key="5">
    <source>
        <dbReference type="RuleBase" id="RU003796"/>
    </source>
</evidence>
<keyword evidence="2 5" id="KW-0805">Transcription regulation</keyword>
<keyword evidence="6" id="KW-0175">Coiled coil</keyword>
<organism evidence="9">
    <name type="scientific">Callorhinchus milii</name>
    <name type="common">Ghost shark</name>
    <dbReference type="NCBI Taxonomy" id="7868"/>
    <lineage>
        <taxon>Eukaryota</taxon>
        <taxon>Metazoa</taxon>
        <taxon>Chordata</taxon>
        <taxon>Craniata</taxon>
        <taxon>Vertebrata</taxon>
        <taxon>Chondrichthyes</taxon>
        <taxon>Holocephali</taxon>
        <taxon>Chimaeriformes</taxon>
        <taxon>Callorhinchidae</taxon>
        <taxon>Callorhinchus</taxon>
    </lineage>
</organism>
<comment type="subcellular location">
    <subcellularLocation>
        <location evidence="5">Nucleus</location>
    </subcellularLocation>
</comment>
<evidence type="ECO:0000256" key="4">
    <source>
        <dbReference type="ARBA" id="ARBA00023163"/>
    </source>
</evidence>
<feature type="compositionally biased region" description="Acidic residues" evidence="7">
    <location>
        <begin position="318"/>
        <end position="338"/>
    </location>
</feature>
<dbReference type="GO" id="GO:0000978">
    <property type="term" value="F:RNA polymerase II cis-regulatory region sequence-specific DNA binding"/>
    <property type="evidence" value="ECO:0007669"/>
    <property type="project" value="InterPro"/>
</dbReference>
<feature type="compositionally biased region" description="Basic and acidic residues" evidence="7">
    <location>
        <begin position="287"/>
        <end position="301"/>
    </location>
</feature>
<evidence type="ECO:0000256" key="7">
    <source>
        <dbReference type="SAM" id="MobiDB-lite"/>
    </source>
</evidence>
<dbReference type="InterPro" id="IPR015633">
    <property type="entry name" value="E2F"/>
</dbReference>
<dbReference type="GO" id="GO:0046983">
    <property type="term" value="F:protein dimerization activity"/>
    <property type="evidence" value="ECO:0007669"/>
    <property type="project" value="InterPro"/>
</dbReference>
<dbReference type="GO" id="GO:0090575">
    <property type="term" value="C:RNA polymerase II transcription regulator complex"/>
    <property type="evidence" value="ECO:0007669"/>
    <property type="project" value="TreeGrafter"/>
</dbReference>
<accession>V9L0R2</accession>
<dbReference type="SUPFAM" id="SSF144074">
    <property type="entry name" value="E2F-DP heterodimerization region"/>
    <property type="match status" value="1"/>
</dbReference>
<dbReference type="Pfam" id="PF02319">
    <property type="entry name" value="WHD_E2F_TDP"/>
    <property type="match status" value="1"/>
</dbReference>
<dbReference type="SUPFAM" id="SSF46785">
    <property type="entry name" value="Winged helix' DNA-binding domain"/>
    <property type="match status" value="1"/>
</dbReference>
<comment type="similarity">
    <text evidence="1 5">Belongs to the E2F/DP family.</text>
</comment>
<proteinExistence type="evidence at transcript level"/>
<evidence type="ECO:0000313" key="9">
    <source>
        <dbReference type="EMBL" id="AFP04833.1"/>
    </source>
</evidence>
<feature type="domain" description="E2F/DP family winged-helix DNA-binding" evidence="8">
    <location>
        <begin position="36"/>
        <end position="101"/>
    </location>
</feature>
<dbReference type="InterPro" id="IPR037241">
    <property type="entry name" value="E2F-DP_heterodim"/>
</dbReference>
<evidence type="ECO:0000256" key="2">
    <source>
        <dbReference type="ARBA" id="ARBA00023015"/>
    </source>
</evidence>
<keyword evidence="4 5" id="KW-0804">Transcription</keyword>
<dbReference type="InterPro" id="IPR036390">
    <property type="entry name" value="WH_DNA-bd_sf"/>
</dbReference>
<dbReference type="PANTHER" id="PTHR12081">
    <property type="entry name" value="TRANSCRIPTION FACTOR E2F"/>
    <property type="match status" value="1"/>
</dbReference>
<sequence>MWLRSRPRGEDPAPRMEAEKLDEFYGLARPSSKKPRFDVSLVRLTQQFMELIKEAPDGVLDMNHVAWVLGVRKRRVYDITNVLDGIHLVRKKSKNLIEWVGKSPQEKLGYDAQSRKLAKETEELTSIEESLDELIKDCANQLYKMTEDEENSRLAYVTYQDIHSIKAFQDQIVIAIKAPQETKLEIPIPKEEIIQVHLKSTKGPIDVFVCECNSQEGTGLVQDETDCIIIENKGDVSPGEGKGVSSGFDECASEALGKDTSFEEGKHTTFGEGNNVLAPDGNDASLGEDKDPSPEEGKEPSPEESIDPSPEERKEPSPEEGTDPTPEEGTDPSPEEGTDPSPEGGT</sequence>
<evidence type="ECO:0000256" key="1">
    <source>
        <dbReference type="ARBA" id="ARBA00010940"/>
    </source>
</evidence>
<evidence type="ECO:0000259" key="8">
    <source>
        <dbReference type="SMART" id="SM01372"/>
    </source>
</evidence>
<dbReference type="GO" id="GO:0000981">
    <property type="term" value="F:DNA-binding transcription factor activity, RNA polymerase II-specific"/>
    <property type="evidence" value="ECO:0007669"/>
    <property type="project" value="TreeGrafter"/>
</dbReference>
<dbReference type="AlphaFoldDB" id="V9L0R2"/>
<feature type="non-terminal residue" evidence="9">
    <location>
        <position position="346"/>
    </location>
</feature>
<keyword evidence="3 5" id="KW-0238">DNA-binding</keyword>
<dbReference type="CDD" id="cd14660">
    <property type="entry name" value="E2F_DD"/>
    <property type="match status" value="1"/>
</dbReference>
<evidence type="ECO:0000256" key="6">
    <source>
        <dbReference type="SAM" id="Coils"/>
    </source>
</evidence>
<dbReference type="InterPro" id="IPR003316">
    <property type="entry name" value="E2F_WHTH_DNA-bd_dom"/>
</dbReference>
<reference evidence="9" key="1">
    <citation type="journal article" date="2014" name="Nature">
        <title>Elephant shark genome provides unique insights into gnathostome evolution.</title>
        <authorList>
            <consortium name="International Elephant Shark Genome Sequencing Consortium"/>
            <person name="Venkatesh B."/>
            <person name="Lee A.P."/>
            <person name="Ravi V."/>
            <person name="Maurya A.K."/>
            <person name="Lian M.M."/>
            <person name="Swann J.B."/>
            <person name="Ohta Y."/>
            <person name="Flajnik M.F."/>
            <person name="Sutoh Y."/>
            <person name="Kasahara M."/>
            <person name="Hoon S."/>
            <person name="Gangu V."/>
            <person name="Roy S.W."/>
            <person name="Irimia M."/>
            <person name="Korzh V."/>
            <person name="Kondrychyn I."/>
            <person name="Lim Z.W."/>
            <person name="Tay B.H."/>
            <person name="Tohari S."/>
            <person name="Kong K.W."/>
            <person name="Ho S."/>
            <person name="Lorente-Galdos B."/>
            <person name="Quilez J."/>
            <person name="Marques-Bonet T."/>
            <person name="Raney B.J."/>
            <person name="Ingham P.W."/>
            <person name="Tay A."/>
            <person name="Hillier L.W."/>
            <person name="Minx P."/>
            <person name="Boehm T."/>
            <person name="Wilson R.K."/>
            <person name="Brenner S."/>
            <person name="Warren W.C."/>
        </authorList>
    </citation>
    <scope>NUCLEOTIDE SEQUENCE</scope>
    <source>
        <tissue evidence="9">Spleen</tissue>
    </source>
</reference>
<evidence type="ECO:0000256" key="3">
    <source>
        <dbReference type="ARBA" id="ARBA00023125"/>
    </source>
</evidence>
<protein>
    <submittedName>
        <fullName evidence="9">E2F transcription factor 6</fullName>
    </submittedName>
</protein>
<feature type="coiled-coil region" evidence="6">
    <location>
        <begin position="110"/>
        <end position="137"/>
    </location>
</feature>
<dbReference type="EMBL" id="JW872315">
    <property type="protein sequence ID" value="AFP04833.1"/>
    <property type="molecule type" value="mRNA"/>
</dbReference>
<dbReference type="SMART" id="SM01372">
    <property type="entry name" value="E2F_TDP"/>
    <property type="match status" value="1"/>
</dbReference>
<feature type="compositionally biased region" description="Basic and acidic residues" evidence="7">
    <location>
        <begin position="259"/>
        <end position="269"/>
    </location>
</feature>
<name>V9L0R2_CALMI</name>
<dbReference type="FunFam" id="1.10.10.10:FF:000008">
    <property type="entry name" value="E2F transcription factor 1"/>
    <property type="match status" value="1"/>
</dbReference>